<sequence>MFFKILILLILPLFLFSQEEKLEKILAFNTNLGKMMKYQNSGSALKTWIKKVTSNNNTYINLKIYDNNENMLNDYFNKKIDILVFTPYDYVKNIEKFKSITDEYWFMKKDMKYDFHKKYLIVNNNINSLFDLKDKKIAINSANKISKFFLEKKYIEKTKKSAKKILDNIDFLANSSILLKTYFGSYDASVVDSYEYETMLELNPSITKKIKILEESPRIFNNMIIAFGNNSNMENNKLILKDFLLSKDKIEVFNLLKIKTIVPDGKNMNKLDEFYFDYVRLKKTID</sequence>
<dbReference type="Gene3D" id="3.40.190.10">
    <property type="entry name" value="Periplasmic binding protein-like II"/>
    <property type="match status" value="2"/>
</dbReference>
<gene>
    <name evidence="1" type="ORF">LPB137_00020</name>
</gene>
<dbReference type="KEGG" id="alp:LPB137_00020"/>
<keyword evidence="2" id="KW-1185">Reference proteome</keyword>
<dbReference type="Pfam" id="PF12974">
    <property type="entry name" value="Phosphonate-bd"/>
    <property type="match status" value="1"/>
</dbReference>
<dbReference type="EMBL" id="CP019070">
    <property type="protein sequence ID" value="APW64326.1"/>
    <property type="molecule type" value="Genomic_DNA"/>
</dbReference>
<organism evidence="1 2">
    <name type="scientific">Poseidonibacter parvus</name>
    <dbReference type="NCBI Taxonomy" id="1850254"/>
    <lineage>
        <taxon>Bacteria</taxon>
        <taxon>Pseudomonadati</taxon>
        <taxon>Campylobacterota</taxon>
        <taxon>Epsilonproteobacteria</taxon>
        <taxon>Campylobacterales</taxon>
        <taxon>Arcobacteraceae</taxon>
        <taxon>Poseidonibacter</taxon>
    </lineage>
</organism>
<dbReference type="Proteomes" id="UP000186074">
    <property type="component" value="Chromosome"/>
</dbReference>
<reference evidence="1 2" key="1">
    <citation type="submission" date="2017-01" db="EMBL/GenBank/DDBJ databases">
        <title>Genome sequencing of Arcobacter sp. LPB0137.</title>
        <authorList>
            <person name="Lee G.-W."/>
            <person name="Yi H."/>
        </authorList>
    </citation>
    <scope>NUCLEOTIDE SEQUENCE [LARGE SCALE GENOMIC DNA]</scope>
    <source>
        <strain evidence="1 2">LPB0137</strain>
    </source>
</reference>
<dbReference type="SUPFAM" id="SSF53850">
    <property type="entry name" value="Periplasmic binding protein-like II"/>
    <property type="match status" value="1"/>
</dbReference>
<evidence type="ECO:0008006" key="3">
    <source>
        <dbReference type="Google" id="ProtNLM"/>
    </source>
</evidence>
<evidence type="ECO:0000313" key="2">
    <source>
        <dbReference type="Proteomes" id="UP000186074"/>
    </source>
</evidence>
<name>A0A1P8KIF4_9BACT</name>
<protein>
    <recommendedName>
        <fullName evidence="3">Phosphate ABC transporter substrate-binding protein</fullName>
    </recommendedName>
</protein>
<dbReference type="STRING" id="1850254.LPB137_00020"/>
<dbReference type="AlphaFoldDB" id="A0A1P8KIF4"/>
<proteinExistence type="predicted"/>
<evidence type="ECO:0000313" key="1">
    <source>
        <dbReference type="EMBL" id="APW64326.1"/>
    </source>
</evidence>
<accession>A0A1P8KIF4</accession>
<dbReference type="RefSeq" id="WP_076082657.1">
    <property type="nucleotide sequence ID" value="NZ_CP019070.1"/>
</dbReference>